<comment type="caution">
    <text evidence="1">The sequence shown here is derived from an EMBL/GenBank/DDBJ whole genome shotgun (WGS) entry which is preliminary data.</text>
</comment>
<organism evidence="1 2">
    <name type="scientific">Effrenium voratum</name>
    <dbReference type="NCBI Taxonomy" id="2562239"/>
    <lineage>
        <taxon>Eukaryota</taxon>
        <taxon>Sar</taxon>
        <taxon>Alveolata</taxon>
        <taxon>Dinophyceae</taxon>
        <taxon>Suessiales</taxon>
        <taxon>Symbiodiniaceae</taxon>
        <taxon>Effrenium</taxon>
    </lineage>
</organism>
<reference evidence="1" key="1">
    <citation type="submission" date="2023-08" db="EMBL/GenBank/DDBJ databases">
        <authorList>
            <person name="Chen Y."/>
            <person name="Shah S."/>
            <person name="Dougan E. K."/>
            <person name="Thang M."/>
            <person name="Chan C."/>
        </authorList>
    </citation>
    <scope>NUCLEOTIDE SEQUENCE</scope>
</reference>
<evidence type="ECO:0000313" key="2">
    <source>
        <dbReference type="Proteomes" id="UP001178507"/>
    </source>
</evidence>
<proteinExistence type="predicted"/>
<keyword evidence="2" id="KW-1185">Reference proteome</keyword>
<accession>A0AA36MW99</accession>
<gene>
    <name evidence="1" type="ORF">EVOR1521_LOCUS14443</name>
</gene>
<dbReference type="AlphaFoldDB" id="A0AA36MW99"/>
<protein>
    <submittedName>
        <fullName evidence="1">Uncharacterized protein</fullName>
    </submittedName>
</protein>
<sequence>MRIRTSNSSDGFDPDQLSIMRFRRAARWILCRWSPCIRITTSPSCASRWFTAAAIRTSCMSSRP</sequence>
<dbReference type="EMBL" id="CAUJNA010001724">
    <property type="protein sequence ID" value="CAJ1388618.1"/>
    <property type="molecule type" value="Genomic_DNA"/>
</dbReference>
<dbReference type="Proteomes" id="UP001178507">
    <property type="component" value="Unassembled WGS sequence"/>
</dbReference>
<name>A0AA36MW99_9DINO</name>
<evidence type="ECO:0000313" key="1">
    <source>
        <dbReference type="EMBL" id="CAJ1388618.1"/>
    </source>
</evidence>